<dbReference type="Gene3D" id="3.40.50.10190">
    <property type="entry name" value="BRCT domain"/>
    <property type="match status" value="1"/>
</dbReference>
<dbReference type="GO" id="GO:0005694">
    <property type="term" value="C:chromosome"/>
    <property type="evidence" value="ECO:0007669"/>
    <property type="project" value="UniProtKB-SubCell"/>
</dbReference>
<evidence type="ECO:0000313" key="10">
    <source>
        <dbReference type="Proteomes" id="UP000242457"/>
    </source>
</evidence>
<dbReference type="Pfam" id="PF00498">
    <property type="entry name" value="FHA"/>
    <property type="match status" value="1"/>
</dbReference>
<evidence type="ECO:0000256" key="6">
    <source>
        <dbReference type="ARBA" id="ARBA00023242"/>
    </source>
</evidence>
<reference evidence="9 10" key="1">
    <citation type="submission" date="2014-07" db="EMBL/GenBank/DDBJ databases">
        <title>Genomic and transcriptomic analysis on Apis cerana provide comprehensive insights into honey bee biology.</title>
        <authorList>
            <person name="Diao Q."/>
            <person name="Sun L."/>
            <person name="Zheng H."/>
            <person name="Zheng H."/>
            <person name="Xu S."/>
            <person name="Wang S."/>
            <person name="Zeng Z."/>
            <person name="Hu F."/>
            <person name="Su S."/>
            <person name="Wu J."/>
        </authorList>
    </citation>
    <scope>NUCLEOTIDE SEQUENCE [LARGE SCALE GENOMIC DNA]</scope>
    <source>
        <tissue evidence="9">Pupae without intestine</tissue>
    </source>
</reference>
<dbReference type="Proteomes" id="UP000242457">
    <property type="component" value="Unassembled WGS sequence"/>
</dbReference>
<dbReference type="InterPro" id="IPR008984">
    <property type="entry name" value="SMAD_FHA_dom_sf"/>
</dbReference>
<dbReference type="Gene3D" id="3.40.50.10980">
    <property type="entry name" value="Nibrin, BRCT2 domain"/>
    <property type="match status" value="1"/>
</dbReference>
<keyword evidence="5" id="KW-0234">DNA repair</keyword>
<comment type="subcellular location">
    <subcellularLocation>
        <location evidence="2">Chromosome</location>
    </subcellularLocation>
    <subcellularLocation>
        <location evidence="1">Nucleus</location>
    </subcellularLocation>
</comment>
<gene>
    <name evidence="9" type="ORF">APICC_01599</name>
</gene>
<dbReference type="InterPro" id="IPR036420">
    <property type="entry name" value="BRCT_dom_sf"/>
</dbReference>
<evidence type="ECO:0000256" key="5">
    <source>
        <dbReference type="ARBA" id="ARBA00023204"/>
    </source>
</evidence>
<proteinExistence type="inferred from homology"/>
<dbReference type="GO" id="GO:0000724">
    <property type="term" value="P:double-strand break repair via homologous recombination"/>
    <property type="evidence" value="ECO:0007669"/>
    <property type="project" value="TreeGrafter"/>
</dbReference>
<dbReference type="OrthoDB" id="552194at2759"/>
<dbReference type="InterPro" id="IPR043014">
    <property type="entry name" value="Nibrin_BRCT2_sf"/>
</dbReference>
<dbReference type="GO" id="GO:0003684">
    <property type="term" value="F:damaged DNA binding"/>
    <property type="evidence" value="ECO:0007669"/>
    <property type="project" value="TreeGrafter"/>
</dbReference>
<keyword evidence="6" id="KW-0539">Nucleus</keyword>
<dbReference type="AlphaFoldDB" id="A0A2A3E216"/>
<evidence type="ECO:0000259" key="8">
    <source>
        <dbReference type="PROSITE" id="PS50006"/>
    </source>
</evidence>
<organism evidence="9 10">
    <name type="scientific">Apis cerana cerana</name>
    <name type="common">Oriental honeybee</name>
    <dbReference type="NCBI Taxonomy" id="94128"/>
    <lineage>
        <taxon>Eukaryota</taxon>
        <taxon>Metazoa</taxon>
        <taxon>Ecdysozoa</taxon>
        <taxon>Arthropoda</taxon>
        <taxon>Hexapoda</taxon>
        <taxon>Insecta</taxon>
        <taxon>Pterygota</taxon>
        <taxon>Neoptera</taxon>
        <taxon>Endopterygota</taxon>
        <taxon>Hymenoptera</taxon>
        <taxon>Apocrita</taxon>
        <taxon>Aculeata</taxon>
        <taxon>Apoidea</taxon>
        <taxon>Anthophila</taxon>
        <taxon>Apidae</taxon>
        <taxon>Apis</taxon>
    </lineage>
</organism>
<sequence>MWYLIDPDGDYIYLKVDREIVFGRKKGDIILKNDESISRLHASIRIKVKEVIREDKITSTCIITDLQSKYGTFIFREYEMIEVTQDGYNLQDKDKIRFGLQDNLFTVIYIPLITLVSTLNQDDRKKLERLMDEIDGAVLYDWLSICTHLTVSKAKLTEKVTCAMAYAIPIITMDYWDAVKIAIDNGQDLPEIENFVPPISESLINKQKLSLFPNIKRTKLFKDLIFIHFSTIQFKIYKKIIKMAGGTSHLYSKKNWSVKELCAPNIVVLQYSDNESTQLTQNISSEYDLIYNALRADKRKMVSEAEIPLAILHCSLQKYCNPAYKFGKLLKRLKPKCDSSKILNLDTQDVVSNVKILPKIISNVSINTDLSIEKSKHTIKIIPDSCNDLKSQELLSVDFNKQSIKEVKYNKSQYIKETNNTFNDSNILIKTNLNNQNHITKIISESESYDNLKSQELNVDFNKQSIKEVKCNESQCIKEIKNTSDNKIFMKTIDLNIQDHTCITRIISESSEDINSEESSSEDFNNTSVRDLKCNEQCIEEIKNIFNDTPIDKNIKIMQSKQNIVNIPETNRNISESSSFLNILSKNTQQFMYSENLEIKKNENIQKFEEFKDSIVNKKIKLNEVNSERENFLRNSELKEIKSNINNCQNSTQTLIDNKSDDIFEINNSKDENMEIQVINLPRKDHFHTDINDKNCKIIQTLEENRKRSKKTCKIFNKYDIDEEFIISIKKKSRIENSNIELITFNEKKNNSNTLTKFHSSFLRNHFHGKTFKKVYNLIPKKRITLDDMYVWNKCDITNI</sequence>
<dbReference type="STRING" id="94128.A0A2A3E216"/>
<dbReference type="PANTHER" id="PTHR12162">
    <property type="entry name" value="NIBRIN-RELATED"/>
    <property type="match status" value="1"/>
</dbReference>
<dbReference type="Gene3D" id="2.60.200.20">
    <property type="match status" value="1"/>
</dbReference>
<dbReference type="PROSITE" id="PS50006">
    <property type="entry name" value="FHA_DOMAIN"/>
    <property type="match status" value="1"/>
</dbReference>
<dbReference type="GO" id="GO:0007095">
    <property type="term" value="P:mitotic G2 DNA damage checkpoint signaling"/>
    <property type="evidence" value="ECO:0007669"/>
    <property type="project" value="InterPro"/>
</dbReference>
<protein>
    <submittedName>
        <fullName evidence="9">Nibrin</fullName>
    </submittedName>
</protein>
<keyword evidence="4" id="KW-0227">DNA damage</keyword>
<accession>A0A2A3E216</accession>
<name>A0A2A3E216_APICC</name>
<dbReference type="InterPro" id="IPR040227">
    <property type="entry name" value="Nibrin-rel"/>
</dbReference>
<dbReference type="PANTHER" id="PTHR12162:SF0">
    <property type="entry name" value="NIBRIN"/>
    <property type="match status" value="1"/>
</dbReference>
<evidence type="ECO:0000256" key="2">
    <source>
        <dbReference type="ARBA" id="ARBA00004286"/>
    </source>
</evidence>
<evidence type="ECO:0000256" key="7">
    <source>
        <dbReference type="ARBA" id="ARBA00044757"/>
    </source>
</evidence>
<evidence type="ECO:0000256" key="1">
    <source>
        <dbReference type="ARBA" id="ARBA00004123"/>
    </source>
</evidence>
<dbReference type="InterPro" id="IPR000253">
    <property type="entry name" value="FHA_dom"/>
</dbReference>
<dbReference type="CDD" id="cd22667">
    <property type="entry name" value="FHA_NBN"/>
    <property type="match status" value="1"/>
</dbReference>
<comment type="similarity">
    <text evidence="7">Belongs to the Nibrin family.</text>
</comment>
<keyword evidence="3" id="KW-0158">Chromosome</keyword>
<dbReference type="InterPro" id="IPR032429">
    <property type="entry name" value="Nibrin_BRCT2"/>
</dbReference>
<dbReference type="GO" id="GO:0030870">
    <property type="term" value="C:Mre11 complex"/>
    <property type="evidence" value="ECO:0007669"/>
    <property type="project" value="InterPro"/>
</dbReference>
<dbReference type="CDD" id="cd17741">
    <property type="entry name" value="BRCT_nibrin"/>
    <property type="match status" value="1"/>
</dbReference>
<evidence type="ECO:0000313" key="9">
    <source>
        <dbReference type="EMBL" id="PBC25783.1"/>
    </source>
</evidence>
<dbReference type="SUPFAM" id="SSF49879">
    <property type="entry name" value="SMAD/FHA domain"/>
    <property type="match status" value="1"/>
</dbReference>
<keyword evidence="10" id="KW-1185">Reference proteome</keyword>
<feature type="domain" description="FHA" evidence="8">
    <location>
        <begin position="20"/>
        <end position="74"/>
    </location>
</feature>
<dbReference type="Pfam" id="PF16508">
    <property type="entry name" value="NIBRIN_BRCT_II"/>
    <property type="match status" value="1"/>
</dbReference>
<dbReference type="EMBL" id="KZ288433">
    <property type="protein sequence ID" value="PBC25783.1"/>
    <property type="molecule type" value="Genomic_DNA"/>
</dbReference>
<evidence type="ECO:0000256" key="4">
    <source>
        <dbReference type="ARBA" id="ARBA00022763"/>
    </source>
</evidence>
<evidence type="ECO:0000256" key="3">
    <source>
        <dbReference type="ARBA" id="ARBA00022454"/>
    </source>
</evidence>